<name>A0A392SZE4_9FABA</name>
<keyword evidence="2" id="KW-1185">Reference proteome</keyword>
<sequence>MRLPGSQEKIKKCLKYVNYAQLRRAEPSAGKKKFGGEVLPAVPGMERLELGVGAGICTYKLETQSQN</sequence>
<comment type="caution">
    <text evidence="1">The sequence shown here is derived from an EMBL/GenBank/DDBJ whole genome shotgun (WGS) entry which is preliminary data.</text>
</comment>
<dbReference type="AlphaFoldDB" id="A0A392SZE4"/>
<proteinExistence type="predicted"/>
<dbReference type="Proteomes" id="UP000265520">
    <property type="component" value="Unassembled WGS sequence"/>
</dbReference>
<dbReference type="EMBL" id="LXQA010470148">
    <property type="protein sequence ID" value="MCI53862.1"/>
    <property type="molecule type" value="Genomic_DNA"/>
</dbReference>
<reference evidence="1 2" key="1">
    <citation type="journal article" date="2018" name="Front. Plant Sci.">
        <title>Red Clover (Trifolium pratense) and Zigzag Clover (T. medium) - A Picture of Genomic Similarities and Differences.</title>
        <authorList>
            <person name="Dluhosova J."/>
            <person name="Istvanek J."/>
            <person name="Nedelnik J."/>
            <person name="Repkova J."/>
        </authorList>
    </citation>
    <scope>NUCLEOTIDE SEQUENCE [LARGE SCALE GENOMIC DNA]</scope>
    <source>
        <strain evidence="2">cv. 10/8</strain>
        <tissue evidence="1">Leaf</tissue>
    </source>
</reference>
<protein>
    <submittedName>
        <fullName evidence="1">Uncharacterized protein</fullName>
    </submittedName>
</protein>
<evidence type="ECO:0000313" key="2">
    <source>
        <dbReference type="Proteomes" id="UP000265520"/>
    </source>
</evidence>
<accession>A0A392SZE4</accession>
<organism evidence="1 2">
    <name type="scientific">Trifolium medium</name>
    <dbReference type="NCBI Taxonomy" id="97028"/>
    <lineage>
        <taxon>Eukaryota</taxon>
        <taxon>Viridiplantae</taxon>
        <taxon>Streptophyta</taxon>
        <taxon>Embryophyta</taxon>
        <taxon>Tracheophyta</taxon>
        <taxon>Spermatophyta</taxon>
        <taxon>Magnoliopsida</taxon>
        <taxon>eudicotyledons</taxon>
        <taxon>Gunneridae</taxon>
        <taxon>Pentapetalae</taxon>
        <taxon>rosids</taxon>
        <taxon>fabids</taxon>
        <taxon>Fabales</taxon>
        <taxon>Fabaceae</taxon>
        <taxon>Papilionoideae</taxon>
        <taxon>50 kb inversion clade</taxon>
        <taxon>NPAAA clade</taxon>
        <taxon>Hologalegina</taxon>
        <taxon>IRL clade</taxon>
        <taxon>Trifolieae</taxon>
        <taxon>Trifolium</taxon>
    </lineage>
</organism>
<evidence type="ECO:0000313" key="1">
    <source>
        <dbReference type="EMBL" id="MCI53862.1"/>
    </source>
</evidence>